<reference evidence="7 8" key="3">
    <citation type="journal article" date="2013" name="Rice">
        <title>Improvement of the Oryza sativa Nipponbare reference genome using next generation sequence and optical map data.</title>
        <authorList>
            <person name="Kawahara Y."/>
            <person name="de la Bastide M."/>
            <person name="Hamilton J.P."/>
            <person name="Kanamori H."/>
            <person name="McCombie W.R."/>
            <person name="Ouyang S."/>
            <person name="Schwartz D.C."/>
            <person name="Tanaka T."/>
            <person name="Wu J."/>
            <person name="Zhou S."/>
            <person name="Childs K.L."/>
            <person name="Davidson R.M."/>
            <person name="Lin H."/>
            <person name="Quesada-Ocampo L."/>
            <person name="Vaillancourt B."/>
            <person name="Sakai H."/>
            <person name="Lee S.S."/>
            <person name="Kim J."/>
            <person name="Numa H."/>
            <person name="Itoh T."/>
            <person name="Buell C.R."/>
            <person name="Matsumoto T."/>
        </authorList>
    </citation>
    <scope>NUCLEOTIDE SEQUENCE [LARGE SCALE GENOMIC DNA]</scope>
    <source>
        <strain evidence="8">cv. Nipponbare</strain>
    </source>
</reference>
<dbReference type="PANTHER" id="PTHR43780">
    <property type="entry name" value="1-AMINOCYCLOPROPANE-1-CARBOXYLATE DEAMINASE-RELATED"/>
    <property type="match status" value="1"/>
</dbReference>
<comment type="similarity">
    <text evidence="2">Belongs to the ACC deaminase/D-cysteine desulfhydrase family.</text>
</comment>
<dbReference type="GO" id="GO:0016829">
    <property type="term" value="F:lyase activity"/>
    <property type="evidence" value="ECO:0007669"/>
    <property type="project" value="UniProtKB-ARBA"/>
</dbReference>
<evidence type="ECO:0000256" key="3">
    <source>
        <dbReference type="ARBA" id="ARBA00022898"/>
    </source>
</evidence>
<feature type="region of interest" description="Disordered" evidence="6">
    <location>
        <begin position="39"/>
        <end position="72"/>
    </location>
</feature>
<evidence type="ECO:0000256" key="2">
    <source>
        <dbReference type="ARBA" id="ARBA00008639"/>
    </source>
</evidence>
<keyword evidence="8" id="KW-1185">Reference proteome</keyword>
<evidence type="ECO:0000256" key="6">
    <source>
        <dbReference type="SAM" id="MobiDB-lite"/>
    </source>
</evidence>
<dbReference type="Gramene" id="Os01t0695600-00">
    <property type="protein sequence ID" value="Os01t0695600-00"/>
    <property type="gene ID" value="Os01g0695600"/>
</dbReference>
<dbReference type="AlphaFoldDB" id="A0A0P0V6W8"/>
<dbReference type="Proteomes" id="UP000059680">
    <property type="component" value="Chromosome 1"/>
</dbReference>
<dbReference type="Gene3D" id="3.40.50.1100">
    <property type="match status" value="3"/>
</dbReference>
<dbReference type="InterPro" id="IPR027278">
    <property type="entry name" value="ACCD_DCysDesulf"/>
</dbReference>
<dbReference type="PANTHER" id="PTHR43780:SF7">
    <property type="entry name" value="D-CYSTEINE DESULFHYDRASE 2, MITOCHONDRIAL"/>
    <property type="match status" value="1"/>
</dbReference>
<dbReference type="InterPro" id="IPR036052">
    <property type="entry name" value="TrpB-like_PALP_sf"/>
</dbReference>
<evidence type="ECO:0000256" key="1">
    <source>
        <dbReference type="ARBA" id="ARBA00001933"/>
    </source>
</evidence>
<proteinExistence type="inferred from homology"/>
<reference evidence="8" key="1">
    <citation type="journal article" date="2005" name="Nature">
        <title>The map-based sequence of the rice genome.</title>
        <authorList>
            <consortium name="International rice genome sequencing project (IRGSP)"/>
            <person name="Matsumoto T."/>
            <person name="Wu J."/>
            <person name="Kanamori H."/>
            <person name="Katayose Y."/>
            <person name="Fujisawa M."/>
            <person name="Namiki N."/>
            <person name="Mizuno H."/>
            <person name="Yamamoto K."/>
            <person name="Antonio B.A."/>
            <person name="Baba T."/>
            <person name="Sakata K."/>
            <person name="Nagamura Y."/>
            <person name="Aoki H."/>
            <person name="Arikawa K."/>
            <person name="Arita K."/>
            <person name="Bito T."/>
            <person name="Chiden Y."/>
            <person name="Fujitsuka N."/>
            <person name="Fukunaka R."/>
            <person name="Hamada M."/>
            <person name="Harada C."/>
            <person name="Hayashi A."/>
            <person name="Hijishita S."/>
            <person name="Honda M."/>
            <person name="Hosokawa S."/>
            <person name="Ichikawa Y."/>
            <person name="Idonuma A."/>
            <person name="Iijima M."/>
            <person name="Ikeda M."/>
            <person name="Ikeno M."/>
            <person name="Ito K."/>
            <person name="Ito S."/>
            <person name="Ito T."/>
            <person name="Ito Y."/>
            <person name="Ito Y."/>
            <person name="Iwabuchi A."/>
            <person name="Kamiya K."/>
            <person name="Karasawa W."/>
            <person name="Kurita K."/>
            <person name="Katagiri S."/>
            <person name="Kikuta A."/>
            <person name="Kobayashi H."/>
            <person name="Kobayashi N."/>
            <person name="Machita K."/>
            <person name="Maehara T."/>
            <person name="Masukawa M."/>
            <person name="Mizubayashi T."/>
            <person name="Mukai Y."/>
            <person name="Nagasaki H."/>
            <person name="Nagata Y."/>
            <person name="Naito S."/>
            <person name="Nakashima M."/>
            <person name="Nakama Y."/>
            <person name="Nakamichi Y."/>
            <person name="Nakamura M."/>
            <person name="Meguro A."/>
            <person name="Negishi M."/>
            <person name="Ohta I."/>
            <person name="Ohta T."/>
            <person name="Okamoto M."/>
            <person name="Ono N."/>
            <person name="Saji S."/>
            <person name="Sakaguchi M."/>
            <person name="Sakai K."/>
            <person name="Shibata M."/>
            <person name="Shimokawa T."/>
            <person name="Song J."/>
            <person name="Takazaki Y."/>
            <person name="Terasawa K."/>
            <person name="Tsugane M."/>
            <person name="Tsuji K."/>
            <person name="Ueda S."/>
            <person name="Waki K."/>
            <person name="Yamagata H."/>
            <person name="Yamamoto M."/>
            <person name="Yamamoto S."/>
            <person name="Yamane H."/>
            <person name="Yoshiki S."/>
            <person name="Yoshihara R."/>
            <person name="Yukawa K."/>
            <person name="Zhong H."/>
            <person name="Yano M."/>
            <person name="Yuan Q."/>
            <person name="Ouyang S."/>
            <person name="Liu J."/>
            <person name="Jones K.M."/>
            <person name="Gansberger K."/>
            <person name="Moffat K."/>
            <person name="Hill J."/>
            <person name="Bera J."/>
            <person name="Fadrosh D."/>
            <person name="Jin S."/>
            <person name="Johri S."/>
            <person name="Kim M."/>
            <person name="Overton L."/>
            <person name="Reardon M."/>
            <person name="Tsitrin T."/>
            <person name="Vuong H."/>
            <person name="Weaver B."/>
            <person name="Ciecko A."/>
            <person name="Tallon L."/>
            <person name="Jackson J."/>
            <person name="Pai G."/>
            <person name="Aken S.V."/>
            <person name="Utterback T."/>
            <person name="Reidmuller S."/>
            <person name="Feldblyum T."/>
            <person name="Hsiao J."/>
            <person name="Zismann V."/>
            <person name="Iobst S."/>
            <person name="de Vazeille A.R."/>
            <person name="Buell C.R."/>
            <person name="Ying K."/>
            <person name="Li Y."/>
            <person name="Lu T."/>
            <person name="Huang Y."/>
            <person name="Zhao Q."/>
            <person name="Feng Q."/>
            <person name="Zhang L."/>
            <person name="Zhu J."/>
            <person name="Weng Q."/>
            <person name="Mu J."/>
            <person name="Lu Y."/>
            <person name="Fan D."/>
            <person name="Liu Y."/>
            <person name="Guan J."/>
            <person name="Zhang Y."/>
            <person name="Yu S."/>
            <person name="Liu X."/>
            <person name="Zhang Y."/>
            <person name="Hong G."/>
            <person name="Han B."/>
            <person name="Choisne N."/>
            <person name="Demange N."/>
            <person name="Orjeda G."/>
            <person name="Samain S."/>
            <person name="Cattolico L."/>
            <person name="Pelletier E."/>
            <person name="Couloux A."/>
            <person name="Segurens B."/>
            <person name="Wincker P."/>
            <person name="D'Hont A."/>
            <person name="Scarpelli C."/>
            <person name="Weissenbach J."/>
            <person name="Salanoubat M."/>
            <person name="Quetier F."/>
            <person name="Yu Y."/>
            <person name="Kim H.R."/>
            <person name="Rambo T."/>
            <person name="Currie J."/>
            <person name="Collura K."/>
            <person name="Luo M."/>
            <person name="Yang T."/>
            <person name="Ammiraju J.S.S."/>
            <person name="Engler F."/>
            <person name="Soderlund C."/>
            <person name="Wing R.A."/>
            <person name="Palmer L.E."/>
            <person name="de la Bastide M."/>
            <person name="Spiegel L."/>
            <person name="Nascimento L."/>
            <person name="Zutavern T."/>
            <person name="O'Shaughnessy A."/>
            <person name="Dike S."/>
            <person name="Dedhia N."/>
            <person name="Preston R."/>
            <person name="Balija V."/>
            <person name="McCombie W.R."/>
            <person name="Chow T."/>
            <person name="Chen H."/>
            <person name="Chung M."/>
            <person name="Chen C."/>
            <person name="Shaw J."/>
            <person name="Wu H."/>
            <person name="Hsiao K."/>
            <person name="Chao Y."/>
            <person name="Chu M."/>
            <person name="Cheng C."/>
            <person name="Hour A."/>
            <person name="Lee P."/>
            <person name="Lin S."/>
            <person name="Lin Y."/>
            <person name="Liou J."/>
            <person name="Liu S."/>
            <person name="Hsing Y."/>
            <person name="Raghuvanshi S."/>
            <person name="Mohanty A."/>
            <person name="Bharti A.K."/>
            <person name="Gaur A."/>
            <person name="Gupta V."/>
            <person name="Kumar D."/>
            <person name="Ravi V."/>
            <person name="Vij S."/>
            <person name="Kapur A."/>
            <person name="Khurana P."/>
            <person name="Khurana P."/>
            <person name="Khurana J.P."/>
            <person name="Tyagi A.K."/>
            <person name="Gaikwad K."/>
            <person name="Singh A."/>
            <person name="Dalal V."/>
            <person name="Srivastava S."/>
            <person name="Dixit A."/>
            <person name="Pal A.K."/>
            <person name="Ghazi I.A."/>
            <person name="Yadav M."/>
            <person name="Pandit A."/>
            <person name="Bhargava A."/>
            <person name="Sureshbabu K."/>
            <person name="Batra K."/>
            <person name="Sharma T.R."/>
            <person name="Mohapatra T."/>
            <person name="Singh N.K."/>
            <person name="Messing J."/>
            <person name="Nelson A.B."/>
            <person name="Fuks G."/>
            <person name="Kavchok S."/>
            <person name="Keizer G."/>
            <person name="Linton E."/>
            <person name="Llaca V."/>
            <person name="Song R."/>
            <person name="Tanyolac B."/>
            <person name="Young S."/>
            <person name="Ho-Il K."/>
            <person name="Hahn J.H."/>
            <person name="Sangsakoo G."/>
            <person name="Vanavichit A."/>
            <person name="de Mattos Luiz.A.T."/>
            <person name="Zimmer P.D."/>
            <person name="Malone G."/>
            <person name="Dellagostin O."/>
            <person name="de Oliveira A.C."/>
            <person name="Bevan M."/>
            <person name="Bancroft I."/>
            <person name="Minx P."/>
            <person name="Cordum H."/>
            <person name="Wilson R."/>
            <person name="Cheng Z."/>
            <person name="Jin W."/>
            <person name="Jiang J."/>
            <person name="Leong S.A."/>
            <person name="Iwama H."/>
            <person name="Gojobori T."/>
            <person name="Itoh T."/>
            <person name="Niimura Y."/>
            <person name="Fujii Y."/>
            <person name="Habara T."/>
            <person name="Sakai H."/>
            <person name="Sato Y."/>
            <person name="Wilson G."/>
            <person name="Kumar K."/>
            <person name="McCouch S."/>
            <person name="Juretic N."/>
            <person name="Hoen D."/>
            <person name="Wright S."/>
            <person name="Bruskiewich R."/>
            <person name="Bureau T."/>
            <person name="Miyao A."/>
            <person name="Hirochika H."/>
            <person name="Nishikawa T."/>
            <person name="Kadowaki K."/>
            <person name="Sugiura M."/>
            <person name="Burr B."/>
            <person name="Sasaki T."/>
        </authorList>
    </citation>
    <scope>NUCLEOTIDE SEQUENCE [LARGE SCALE GENOMIC DNA]</scope>
    <source>
        <strain evidence="8">cv. Nipponbare</strain>
    </source>
</reference>
<keyword evidence="3 5" id="KW-0663">Pyridoxal phosphate</keyword>
<evidence type="ECO:0000256" key="5">
    <source>
        <dbReference type="PIRSR" id="PIRSR006278-2"/>
    </source>
</evidence>
<reference evidence="7 8" key="2">
    <citation type="journal article" date="2013" name="Plant Cell Physiol.">
        <title>Rice Annotation Project Database (RAP-DB): an integrative and interactive database for rice genomics.</title>
        <authorList>
            <person name="Sakai H."/>
            <person name="Lee S.S."/>
            <person name="Tanaka T."/>
            <person name="Numa H."/>
            <person name="Kim J."/>
            <person name="Kawahara Y."/>
            <person name="Wakimoto H."/>
            <person name="Yang C.C."/>
            <person name="Iwamoto M."/>
            <person name="Abe T."/>
            <person name="Yamada Y."/>
            <person name="Muto A."/>
            <person name="Inokuchi H."/>
            <person name="Ikemura T."/>
            <person name="Matsumoto T."/>
            <person name="Sasaki T."/>
            <person name="Itoh T."/>
        </authorList>
    </citation>
    <scope>NUCLEOTIDE SEQUENCE [LARGE SCALE GENOMIC DNA]</scope>
    <source>
        <strain evidence="8">cv. Nipponbare</strain>
    </source>
</reference>
<protein>
    <submittedName>
        <fullName evidence="7">Os01g0695600 protein</fullName>
    </submittedName>
</protein>
<dbReference type="EMBL" id="AP014957">
    <property type="protein sequence ID" value="BAS73844.1"/>
    <property type="molecule type" value="Genomic_DNA"/>
</dbReference>
<comment type="cofactor">
    <cofactor evidence="1">
        <name>pyridoxal 5'-phosphate</name>
        <dbReference type="ChEBI" id="CHEBI:597326"/>
    </cofactor>
</comment>
<dbReference type="SUPFAM" id="SSF53686">
    <property type="entry name" value="Tryptophan synthase beta subunit-like PLP-dependent enzymes"/>
    <property type="match status" value="2"/>
</dbReference>
<name>A0A0P0V6W8_ORYSJ</name>
<evidence type="ECO:0000256" key="4">
    <source>
        <dbReference type="PIRSR" id="PIRSR006278-1"/>
    </source>
</evidence>
<feature type="modified residue" description="N6-(pyridoxal phosphate)lysine" evidence="5">
    <location>
        <position position="90"/>
    </location>
</feature>
<organism evidence="7 8">
    <name type="scientific">Oryza sativa subsp. japonica</name>
    <name type="common">Rice</name>
    <dbReference type="NCBI Taxonomy" id="39947"/>
    <lineage>
        <taxon>Eukaryota</taxon>
        <taxon>Viridiplantae</taxon>
        <taxon>Streptophyta</taxon>
        <taxon>Embryophyta</taxon>
        <taxon>Tracheophyta</taxon>
        <taxon>Spermatophyta</taxon>
        <taxon>Magnoliopsida</taxon>
        <taxon>Liliopsida</taxon>
        <taxon>Poales</taxon>
        <taxon>Poaceae</taxon>
        <taxon>BOP clade</taxon>
        <taxon>Oryzoideae</taxon>
        <taxon>Oryzeae</taxon>
        <taxon>Oryzinae</taxon>
        <taxon>Oryza</taxon>
        <taxon>Oryza sativa</taxon>
    </lineage>
</organism>
<dbReference type="PIRSF" id="PIRSF006278">
    <property type="entry name" value="ACCD_DCysDesulf"/>
    <property type="match status" value="1"/>
</dbReference>
<accession>A0A0P0V6W8</accession>
<gene>
    <name evidence="7" type="ordered locus">Os01g0695600</name>
    <name evidence="7" type="ORF">OSNPB_010695600</name>
</gene>
<feature type="active site" description="Nucleophile" evidence="4">
    <location>
        <position position="117"/>
    </location>
</feature>
<sequence length="302" mass="32912">MRPSPALAGGGRTVANLLSATEWMLPSPATQVHTISVLPSHSPPSPPHHFAFSNLTTAPKRNGGKGEEEGRPRFEVVRDDLLHPLANGNKARKLDALLPLLRRRGATDVVTCGGCQSAHAAATGVIRLVEYLYNLSSFHKHENVHVVVDAGTGTTAVGLALGAVCLGLHWRVTAVMLADTLERYKEREKSLISDFKKLCHNNYHEMVGENDIGDSLVEWVERFSPRRFGKVLNGEIALCRQIAQQTGILLDPMYTLAGWEQAVDLCVGDSRTKVVMIHTGGTLGFCGLAQRYSSHFTSDEQT</sequence>
<evidence type="ECO:0000313" key="8">
    <source>
        <dbReference type="Proteomes" id="UP000059680"/>
    </source>
</evidence>
<evidence type="ECO:0000313" key="7">
    <source>
        <dbReference type="EMBL" id="BAS73844.1"/>
    </source>
</evidence>
<dbReference type="FunFam" id="3.40.50.1100:FF:000081">
    <property type="entry name" value="D-cysteine desulfhydrase 2 mitochondrial"/>
    <property type="match status" value="1"/>
</dbReference>